<sequence length="62" mass="7325">MDRKSKGLLYLLYRALWSRIGRRPWTYIIRDSYHSKPLLWLALATGIGILLGHLFWGTPWVP</sequence>
<feature type="transmembrane region" description="Helical" evidence="1">
    <location>
        <begin position="38"/>
        <end position="56"/>
    </location>
</feature>
<keyword evidence="1" id="KW-1133">Transmembrane helix</keyword>
<gene>
    <name evidence="2" type="ORF">S12H4_43249</name>
</gene>
<feature type="non-terminal residue" evidence="2">
    <location>
        <position position="62"/>
    </location>
</feature>
<evidence type="ECO:0000256" key="1">
    <source>
        <dbReference type="SAM" id="Phobius"/>
    </source>
</evidence>
<proteinExistence type="predicted"/>
<evidence type="ECO:0000313" key="2">
    <source>
        <dbReference type="EMBL" id="GAJ06466.1"/>
    </source>
</evidence>
<keyword evidence="1" id="KW-0472">Membrane</keyword>
<dbReference type="AlphaFoldDB" id="X1V2T6"/>
<accession>X1V2T6</accession>
<protein>
    <submittedName>
        <fullName evidence="2">Uncharacterized protein</fullName>
    </submittedName>
</protein>
<name>X1V2T6_9ZZZZ</name>
<reference evidence="2" key="1">
    <citation type="journal article" date="2014" name="Front. Microbiol.">
        <title>High frequency of phylogenetically diverse reductive dehalogenase-homologous genes in deep subseafloor sedimentary metagenomes.</title>
        <authorList>
            <person name="Kawai M."/>
            <person name="Futagami T."/>
            <person name="Toyoda A."/>
            <person name="Takaki Y."/>
            <person name="Nishi S."/>
            <person name="Hori S."/>
            <person name="Arai W."/>
            <person name="Tsubouchi T."/>
            <person name="Morono Y."/>
            <person name="Uchiyama I."/>
            <person name="Ito T."/>
            <person name="Fujiyama A."/>
            <person name="Inagaki F."/>
            <person name="Takami H."/>
        </authorList>
    </citation>
    <scope>NUCLEOTIDE SEQUENCE</scope>
    <source>
        <strain evidence="2">Expedition CK06-06</strain>
    </source>
</reference>
<keyword evidence="1" id="KW-0812">Transmembrane</keyword>
<comment type="caution">
    <text evidence="2">The sequence shown here is derived from an EMBL/GenBank/DDBJ whole genome shotgun (WGS) entry which is preliminary data.</text>
</comment>
<dbReference type="EMBL" id="BARW01026531">
    <property type="protein sequence ID" value="GAJ06466.1"/>
    <property type="molecule type" value="Genomic_DNA"/>
</dbReference>
<organism evidence="2">
    <name type="scientific">marine sediment metagenome</name>
    <dbReference type="NCBI Taxonomy" id="412755"/>
    <lineage>
        <taxon>unclassified sequences</taxon>
        <taxon>metagenomes</taxon>
        <taxon>ecological metagenomes</taxon>
    </lineage>
</organism>